<proteinExistence type="predicted"/>
<dbReference type="AlphaFoldDB" id="A0A1X7TAY8"/>
<evidence type="ECO:0000256" key="1">
    <source>
        <dbReference type="SAM" id="MobiDB-lite"/>
    </source>
</evidence>
<dbReference type="EnsemblMetazoa" id="Aqu2.1.11479_001">
    <property type="protein sequence ID" value="Aqu2.1.11479_001"/>
    <property type="gene ID" value="Aqu2.1.11479"/>
</dbReference>
<name>A0A1X7TAY8_AMPQE</name>
<sequence length="106" mass="12366">MLWTRSLMKNSQYEVQIATVKRNASLKNTKPDNVMRKEIARKDSIIARLIKQNQDGVLMRERLEKDLHHMRHTAVPAAPTSDEEEEEEENERVTNDSKITDEVHVV</sequence>
<feature type="compositionally biased region" description="Acidic residues" evidence="1">
    <location>
        <begin position="81"/>
        <end position="90"/>
    </location>
</feature>
<dbReference type="KEGG" id="aqu:109588968"/>
<dbReference type="EnsemblMetazoa" id="XM_020005072.1">
    <property type="protein sequence ID" value="XP_019860631.1"/>
    <property type="gene ID" value="LOC109588968"/>
</dbReference>
<feature type="region of interest" description="Disordered" evidence="1">
    <location>
        <begin position="68"/>
        <end position="106"/>
    </location>
</feature>
<feature type="compositionally biased region" description="Basic and acidic residues" evidence="1">
    <location>
        <begin position="91"/>
        <end position="106"/>
    </location>
</feature>
<dbReference type="InParanoid" id="A0A1X7TAY8"/>
<organism evidence="2">
    <name type="scientific">Amphimedon queenslandica</name>
    <name type="common">Sponge</name>
    <dbReference type="NCBI Taxonomy" id="400682"/>
    <lineage>
        <taxon>Eukaryota</taxon>
        <taxon>Metazoa</taxon>
        <taxon>Porifera</taxon>
        <taxon>Demospongiae</taxon>
        <taxon>Heteroscleromorpha</taxon>
        <taxon>Haplosclerida</taxon>
        <taxon>Niphatidae</taxon>
        <taxon>Amphimedon</taxon>
    </lineage>
</organism>
<accession>A0A1X7TAY8</accession>
<keyword evidence="3" id="KW-1185">Reference proteome</keyword>
<evidence type="ECO:0000313" key="2">
    <source>
        <dbReference type="EnsemblMetazoa" id="Aqu2.1.11479_001"/>
    </source>
</evidence>
<reference evidence="3" key="1">
    <citation type="journal article" date="2010" name="Nature">
        <title>The Amphimedon queenslandica genome and the evolution of animal complexity.</title>
        <authorList>
            <person name="Srivastava M."/>
            <person name="Simakov O."/>
            <person name="Chapman J."/>
            <person name="Fahey B."/>
            <person name="Gauthier M.E."/>
            <person name="Mitros T."/>
            <person name="Richards G.S."/>
            <person name="Conaco C."/>
            <person name="Dacre M."/>
            <person name="Hellsten U."/>
            <person name="Larroux C."/>
            <person name="Putnam N.H."/>
            <person name="Stanke M."/>
            <person name="Adamska M."/>
            <person name="Darling A."/>
            <person name="Degnan S.M."/>
            <person name="Oakley T.H."/>
            <person name="Plachetzki D.C."/>
            <person name="Zhai Y."/>
            <person name="Adamski M."/>
            <person name="Calcino A."/>
            <person name="Cummins S.F."/>
            <person name="Goodstein D.M."/>
            <person name="Harris C."/>
            <person name="Jackson D.J."/>
            <person name="Leys S.P."/>
            <person name="Shu S."/>
            <person name="Woodcroft B.J."/>
            <person name="Vervoort M."/>
            <person name="Kosik K.S."/>
            <person name="Manning G."/>
            <person name="Degnan B.M."/>
            <person name="Rokhsar D.S."/>
        </authorList>
    </citation>
    <scope>NUCLEOTIDE SEQUENCE [LARGE SCALE GENOMIC DNA]</scope>
</reference>
<reference evidence="2" key="2">
    <citation type="submission" date="2017-05" db="UniProtKB">
        <authorList>
            <consortium name="EnsemblMetazoa"/>
        </authorList>
    </citation>
    <scope>IDENTIFICATION</scope>
</reference>
<gene>
    <name evidence="2" type="primary">109588968</name>
</gene>
<protein>
    <submittedName>
        <fullName evidence="2">Uncharacterized protein</fullName>
    </submittedName>
</protein>
<evidence type="ECO:0000313" key="3">
    <source>
        <dbReference type="Proteomes" id="UP000007879"/>
    </source>
</evidence>
<dbReference type="Proteomes" id="UP000007879">
    <property type="component" value="Unassembled WGS sequence"/>
</dbReference>